<dbReference type="AlphaFoldDB" id="A0AA88VFK6"/>
<keyword evidence="3" id="KW-1185">Reference proteome</keyword>
<feature type="compositionally biased region" description="Polar residues" evidence="1">
    <location>
        <begin position="163"/>
        <end position="178"/>
    </location>
</feature>
<feature type="compositionally biased region" description="Basic residues" evidence="1">
    <location>
        <begin position="85"/>
        <end position="94"/>
    </location>
</feature>
<dbReference type="PANTHER" id="PTHR34660:SF7">
    <property type="entry name" value="DNA LIGASE-LIKE PROTEIN"/>
    <property type="match status" value="1"/>
</dbReference>
<proteinExistence type="predicted"/>
<accession>A0AA88VFK6</accession>
<sequence length="367" mass="42059">MSRCFPYPPPGYSVNKASEALIESIKVCCRSTSIRLNVYTFALWHEQLMLGDLHNPMINVSMVEACPEVFLLQKEKEKAKSERRKEKKEKKREKKEKANLNSSGFAHYKKAKEYPTEPRHDTLAQKGEECWVDMTGKFNEKRRGDDVEQLERSDLTEEHELPVSSSKPCYSSDSTQNSNKRKRVRLPSGGIRSHGNILRIRLPLQKHKEPDASVSKYQICSTSGRTEQPRKHESENFCSTSVGTNPVLGFSLRNKEASCSTSGRTEVDKKYTRVAAASTSLDSELDRVHTHYEDLVTNWTPPALGRELHEFDDQGWLFGRKHEEKQVEKRYKPTTAISCSTSSTLWPPRAQYLPEADIYALPYRLPF</sequence>
<dbReference type="EMBL" id="JAVXUP010001878">
    <property type="protein sequence ID" value="KAK3007324.1"/>
    <property type="molecule type" value="Genomic_DNA"/>
</dbReference>
<feature type="compositionally biased region" description="Basic and acidic residues" evidence="1">
    <location>
        <begin position="111"/>
        <end position="120"/>
    </location>
</feature>
<feature type="region of interest" description="Disordered" evidence="1">
    <location>
        <begin position="142"/>
        <end position="192"/>
    </location>
</feature>
<dbReference type="PANTHER" id="PTHR34660">
    <property type="entry name" value="MYB-LIKE PROTEIN X"/>
    <property type="match status" value="1"/>
</dbReference>
<comment type="caution">
    <text evidence="2">The sequence shown here is derived from an EMBL/GenBank/DDBJ whole genome shotgun (WGS) entry which is preliminary data.</text>
</comment>
<reference evidence="2" key="1">
    <citation type="submission" date="2022-12" db="EMBL/GenBank/DDBJ databases">
        <title>Draft genome assemblies for two species of Escallonia (Escalloniales).</title>
        <authorList>
            <person name="Chanderbali A."/>
            <person name="Dervinis C."/>
            <person name="Anghel I."/>
            <person name="Soltis D."/>
            <person name="Soltis P."/>
            <person name="Zapata F."/>
        </authorList>
    </citation>
    <scope>NUCLEOTIDE SEQUENCE</scope>
    <source>
        <strain evidence="2">UCBG64.0493</strain>
        <tissue evidence="2">Leaf</tissue>
    </source>
</reference>
<evidence type="ECO:0000313" key="2">
    <source>
        <dbReference type="EMBL" id="KAK3007324.1"/>
    </source>
</evidence>
<dbReference type="Proteomes" id="UP001188597">
    <property type="component" value="Unassembled WGS sequence"/>
</dbReference>
<feature type="region of interest" description="Disordered" evidence="1">
    <location>
        <begin position="77"/>
        <end position="120"/>
    </location>
</feature>
<organism evidence="2 3">
    <name type="scientific">Escallonia herrerae</name>
    <dbReference type="NCBI Taxonomy" id="1293975"/>
    <lineage>
        <taxon>Eukaryota</taxon>
        <taxon>Viridiplantae</taxon>
        <taxon>Streptophyta</taxon>
        <taxon>Embryophyta</taxon>
        <taxon>Tracheophyta</taxon>
        <taxon>Spermatophyta</taxon>
        <taxon>Magnoliopsida</taxon>
        <taxon>eudicotyledons</taxon>
        <taxon>Gunneridae</taxon>
        <taxon>Pentapetalae</taxon>
        <taxon>asterids</taxon>
        <taxon>campanulids</taxon>
        <taxon>Escalloniales</taxon>
        <taxon>Escalloniaceae</taxon>
        <taxon>Escallonia</taxon>
    </lineage>
</organism>
<protein>
    <submittedName>
        <fullName evidence="2">Uncharacterized protein</fullName>
    </submittedName>
</protein>
<gene>
    <name evidence="2" type="ORF">RJ639_016740</name>
</gene>
<name>A0AA88VFK6_9ASTE</name>
<evidence type="ECO:0000256" key="1">
    <source>
        <dbReference type="SAM" id="MobiDB-lite"/>
    </source>
</evidence>
<evidence type="ECO:0000313" key="3">
    <source>
        <dbReference type="Proteomes" id="UP001188597"/>
    </source>
</evidence>
<feature type="compositionally biased region" description="Basic and acidic residues" evidence="1">
    <location>
        <begin position="142"/>
        <end position="161"/>
    </location>
</feature>